<dbReference type="Proteomes" id="UP000278609">
    <property type="component" value="Unassembled WGS sequence"/>
</dbReference>
<dbReference type="EMBL" id="RQYS01000001">
    <property type="protein sequence ID" value="RRD63114.1"/>
    <property type="molecule type" value="Genomic_DNA"/>
</dbReference>
<evidence type="ECO:0000313" key="1">
    <source>
        <dbReference type="EMBL" id="RRD63114.1"/>
    </source>
</evidence>
<proteinExistence type="predicted"/>
<evidence type="ECO:0008006" key="3">
    <source>
        <dbReference type="Google" id="ProtNLM"/>
    </source>
</evidence>
<sequence>MRNKIYLVFLLFGLSISFGYGQQDTQKVTEEESHRMGQDLIDLLQAGRYFEAKSLYDTICIKVDSIHPFIEYFYRMYISLFENKPDSATFYLEEMIKDHLFSDMYPYSVLWEIYAEILQDYKNARQTLDRAESYLEQNPDSLNPEKVKEHKEYLSDLKGQTERRSAEPTIRIVRENTENCTPLLEDTVLQQGYLFFNVSYNGLQPIRTLFDTGVSEYVIMDKAIADQMGVRKYPVYEHETICTVNGIKAPGYLGVLDSLQMANITLYHIPVGVLDVRAMINIQDRVETDSIRRGYVTNLFYDALKVVLGLKTMSLLKNIVLDFDENQLCFPIDNEESSSRRDKNIFFSKNQLFTRLFLNKLPVMAFIDSGTDRYMDVNTRFYEEHKAMIPIDFSVRNGPNYRMMMGRTRNTPFDIIADEPVIMFNNKCISLRKGDNVYISSLAQWGELYPDMLESVIGFPFLKRLGKKILFDFRNMRMEVLE</sequence>
<dbReference type="Pfam" id="PF13650">
    <property type="entry name" value="Asp_protease_2"/>
    <property type="match status" value="1"/>
</dbReference>
<protein>
    <recommendedName>
        <fullName evidence="3">Aspartyl protease</fullName>
    </recommendedName>
</protein>
<reference evidence="1 2" key="1">
    <citation type="submission" date="2018-11" db="EMBL/GenBank/DDBJ databases">
        <title>Genomes From Bacteria Associated with the Canine Oral Cavity: a Test Case for Automated Genome-Based Taxonomic Assignment.</title>
        <authorList>
            <person name="Coil D.A."/>
            <person name="Jospin G."/>
            <person name="Darling A.E."/>
            <person name="Wallis C."/>
            <person name="Davis I.J."/>
            <person name="Harris S."/>
            <person name="Eisen J.A."/>
            <person name="Holcombe L.J."/>
            <person name="O'Flynn C."/>
        </authorList>
    </citation>
    <scope>NUCLEOTIDE SEQUENCE [LARGE SCALE GENOMIC DNA]</scope>
    <source>
        <strain evidence="1 2">OH2617_COT-023</strain>
    </source>
</reference>
<dbReference type="InterPro" id="IPR021109">
    <property type="entry name" value="Peptidase_aspartic_dom_sf"/>
</dbReference>
<gene>
    <name evidence="1" type="ORF">EII40_00165</name>
</gene>
<dbReference type="Gene3D" id="2.40.70.10">
    <property type="entry name" value="Acid Proteases"/>
    <property type="match status" value="1"/>
</dbReference>
<evidence type="ECO:0000313" key="2">
    <source>
        <dbReference type="Proteomes" id="UP000278609"/>
    </source>
</evidence>
<dbReference type="RefSeq" id="WP_124750258.1">
    <property type="nucleotide sequence ID" value="NZ_RQYS01000001.1"/>
</dbReference>
<dbReference type="AlphaFoldDB" id="A0A3P1XW49"/>
<name>A0A3P1XW49_TANFO</name>
<accession>A0A3P1XW49</accession>
<dbReference type="OrthoDB" id="1100862at2"/>
<organism evidence="1 2">
    <name type="scientific">Tannerella forsythia</name>
    <name type="common">Bacteroides forsythus</name>
    <dbReference type="NCBI Taxonomy" id="28112"/>
    <lineage>
        <taxon>Bacteria</taxon>
        <taxon>Pseudomonadati</taxon>
        <taxon>Bacteroidota</taxon>
        <taxon>Bacteroidia</taxon>
        <taxon>Bacteroidales</taxon>
        <taxon>Tannerellaceae</taxon>
        <taxon>Tannerella</taxon>
    </lineage>
</organism>
<comment type="caution">
    <text evidence="1">The sequence shown here is derived from an EMBL/GenBank/DDBJ whole genome shotgun (WGS) entry which is preliminary data.</text>
</comment>